<dbReference type="AlphaFoldDB" id="A0A6G1J772"/>
<sequence length="261" mass="29108">MTSQNQDMLNACTSGDITALRRLFEAMDIRKGSEPVYISTPNEPPPINDLLEAAITNGNPGIVSLLLETYSGIQFFGGVITALLNHPDLAILEALYNYDNRIVNFEWDDQVTTFVTEACKQPPEKIAPLLHFLVEHDADLWTGGLPSQFAVHAALCGNQALDVIEAMIKKGGLVSRQAAEQAVLRERADVLEFFIRCGVEGERDDVQFLRTVAKETGNTNVMKLVDIWTRRWKDNTSRALFGRGLFGRGLRFGSIWRHIFG</sequence>
<evidence type="ECO:0000313" key="2">
    <source>
        <dbReference type="Proteomes" id="UP000799291"/>
    </source>
</evidence>
<name>A0A6G1J772_9PLEO</name>
<dbReference type="OrthoDB" id="5391533at2759"/>
<dbReference type="Gene3D" id="1.25.40.20">
    <property type="entry name" value="Ankyrin repeat-containing domain"/>
    <property type="match status" value="1"/>
</dbReference>
<dbReference type="InterPro" id="IPR036770">
    <property type="entry name" value="Ankyrin_rpt-contain_sf"/>
</dbReference>
<protein>
    <recommendedName>
        <fullName evidence="3">Ankyrin</fullName>
    </recommendedName>
</protein>
<dbReference type="SUPFAM" id="SSF48403">
    <property type="entry name" value="Ankyrin repeat"/>
    <property type="match status" value="1"/>
</dbReference>
<dbReference type="EMBL" id="MU005577">
    <property type="protein sequence ID" value="KAF2686366.1"/>
    <property type="molecule type" value="Genomic_DNA"/>
</dbReference>
<dbReference type="Proteomes" id="UP000799291">
    <property type="component" value="Unassembled WGS sequence"/>
</dbReference>
<gene>
    <name evidence="1" type="ORF">K458DRAFT_416666</name>
</gene>
<evidence type="ECO:0008006" key="3">
    <source>
        <dbReference type="Google" id="ProtNLM"/>
    </source>
</evidence>
<proteinExistence type="predicted"/>
<organism evidence="1 2">
    <name type="scientific">Lentithecium fluviatile CBS 122367</name>
    <dbReference type="NCBI Taxonomy" id="1168545"/>
    <lineage>
        <taxon>Eukaryota</taxon>
        <taxon>Fungi</taxon>
        <taxon>Dikarya</taxon>
        <taxon>Ascomycota</taxon>
        <taxon>Pezizomycotina</taxon>
        <taxon>Dothideomycetes</taxon>
        <taxon>Pleosporomycetidae</taxon>
        <taxon>Pleosporales</taxon>
        <taxon>Massarineae</taxon>
        <taxon>Lentitheciaceae</taxon>
        <taxon>Lentithecium</taxon>
    </lineage>
</organism>
<evidence type="ECO:0000313" key="1">
    <source>
        <dbReference type="EMBL" id="KAF2686366.1"/>
    </source>
</evidence>
<reference evidence="1" key="1">
    <citation type="journal article" date="2020" name="Stud. Mycol.">
        <title>101 Dothideomycetes genomes: a test case for predicting lifestyles and emergence of pathogens.</title>
        <authorList>
            <person name="Haridas S."/>
            <person name="Albert R."/>
            <person name="Binder M."/>
            <person name="Bloem J."/>
            <person name="Labutti K."/>
            <person name="Salamov A."/>
            <person name="Andreopoulos B."/>
            <person name="Baker S."/>
            <person name="Barry K."/>
            <person name="Bills G."/>
            <person name="Bluhm B."/>
            <person name="Cannon C."/>
            <person name="Castanera R."/>
            <person name="Culley D."/>
            <person name="Daum C."/>
            <person name="Ezra D."/>
            <person name="Gonzalez J."/>
            <person name="Henrissat B."/>
            <person name="Kuo A."/>
            <person name="Liang C."/>
            <person name="Lipzen A."/>
            <person name="Lutzoni F."/>
            <person name="Magnuson J."/>
            <person name="Mondo S."/>
            <person name="Nolan M."/>
            <person name="Ohm R."/>
            <person name="Pangilinan J."/>
            <person name="Park H.-J."/>
            <person name="Ramirez L."/>
            <person name="Alfaro M."/>
            <person name="Sun H."/>
            <person name="Tritt A."/>
            <person name="Yoshinaga Y."/>
            <person name="Zwiers L.-H."/>
            <person name="Turgeon B."/>
            <person name="Goodwin S."/>
            <person name="Spatafora J."/>
            <person name="Crous P."/>
            <person name="Grigoriev I."/>
        </authorList>
    </citation>
    <scope>NUCLEOTIDE SEQUENCE</scope>
    <source>
        <strain evidence="1">CBS 122367</strain>
    </source>
</reference>
<accession>A0A6G1J772</accession>
<keyword evidence="2" id="KW-1185">Reference proteome</keyword>